<evidence type="ECO:0000256" key="4">
    <source>
        <dbReference type="ARBA" id="ARBA00022475"/>
    </source>
</evidence>
<gene>
    <name evidence="10" type="ORF">EJK17_04310</name>
</gene>
<evidence type="ECO:0000256" key="6">
    <source>
        <dbReference type="ARBA" id="ARBA00022840"/>
    </source>
</evidence>
<feature type="domain" description="ABC transporter" evidence="9">
    <location>
        <begin position="238"/>
        <end position="456"/>
    </location>
</feature>
<evidence type="ECO:0000313" key="11">
    <source>
        <dbReference type="Proteomes" id="UP000288291"/>
    </source>
</evidence>
<keyword evidence="8" id="KW-0472">Membrane</keyword>
<accession>A0A437SVZ4</accession>
<dbReference type="AlphaFoldDB" id="A0A437SVZ4"/>
<name>A0A437SVZ4_9LACO</name>
<dbReference type="InterPro" id="IPR017871">
    <property type="entry name" value="ABC_transporter-like_CS"/>
</dbReference>
<dbReference type="GO" id="GO:0005524">
    <property type="term" value="F:ATP binding"/>
    <property type="evidence" value="ECO:0007669"/>
    <property type="project" value="UniProtKB-KW"/>
</dbReference>
<dbReference type="PANTHER" id="PTHR43553">
    <property type="entry name" value="HEAVY METAL TRANSPORTER"/>
    <property type="match status" value="1"/>
</dbReference>
<dbReference type="Pfam" id="PF00005">
    <property type="entry name" value="ABC_tran"/>
    <property type="match status" value="2"/>
</dbReference>
<reference evidence="10 11" key="1">
    <citation type="submission" date="2018-12" db="EMBL/GenBank/DDBJ databases">
        <authorList>
            <person name="Meng J."/>
        </authorList>
    </citation>
    <scope>NUCLEOTIDE SEQUENCE [LARGE SCALE GENOMIC DNA]</scope>
    <source>
        <strain evidence="10 11">HT111-2</strain>
    </source>
</reference>
<dbReference type="InterPro" id="IPR003439">
    <property type="entry name" value="ABC_transporter-like_ATP-bd"/>
</dbReference>
<dbReference type="Proteomes" id="UP000288291">
    <property type="component" value="Unassembled WGS sequence"/>
</dbReference>
<keyword evidence="11" id="KW-1185">Reference proteome</keyword>
<dbReference type="CDD" id="cd03225">
    <property type="entry name" value="ABC_cobalt_CbiO_domain1"/>
    <property type="match status" value="2"/>
</dbReference>
<dbReference type="InterPro" id="IPR003593">
    <property type="entry name" value="AAA+_ATPase"/>
</dbReference>
<feature type="domain" description="ABC transporter" evidence="9">
    <location>
        <begin position="4"/>
        <end position="229"/>
    </location>
</feature>
<evidence type="ECO:0000256" key="3">
    <source>
        <dbReference type="ARBA" id="ARBA00022448"/>
    </source>
</evidence>
<keyword evidence="4" id="KW-1003">Cell membrane</keyword>
<comment type="similarity">
    <text evidence="2">Belongs to the ABC transporter superfamily.</text>
</comment>
<dbReference type="InterPro" id="IPR027417">
    <property type="entry name" value="P-loop_NTPase"/>
</dbReference>
<dbReference type="GO" id="GO:0016887">
    <property type="term" value="F:ATP hydrolysis activity"/>
    <property type="evidence" value="ECO:0007669"/>
    <property type="project" value="InterPro"/>
</dbReference>
<proteinExistence type="inferred from homology"/>
<organism evidence="10 11">
    <name type="scientific">Lactobacillus xujianguonis</name>
    <dbReference type="NCBI Taxonomy" id="2495899"/>
    <lineage>
        <taxon>Bacteria</taxon>
        <taxon>Bacillati</taxon>
        <taxon>Bacillota</taxon>
        <taxon>Bacilli</taxon>
        <taxon>Lactobacillales</taxon>
        <taxon>Lactobacillaceae</taxon>
        <taxon>Lactobacillus</taxon>
    </lineage>
</organism>
<dbReference type="RefSeq" id="WP_103662269.1">
    <property type="nucleotide sequence ID" value="NZ_ML136877.1"/>
</dbReference>
<evidence type="ECO:0000256" key="7">
    <source>
        <dbReference type="ARBA" id="ARBA00022967"/>
    </source>
</evidence>
<keyword evidence="3" id="KW-0813">Transport</keyword>
<protein>
    <submittedName>
        <fullName evidence="10">ABC transporter ATP-binding protein</fullName>
    </submittedName>
</protein>
<evidence type="ECO:0000256" key="2">
    <source>
        <dbReference type="ARBA" id="ARBA00005417"/>
    </source>
</evidence>
<evidence type="ECO:0000256" key="5">
    <source>
        <dbReference type="ARBA" id="ARBA00022741"/>
    </source>
</evidence>
<evidence type="ECO:0000256" key="8">
    <source>
        <dbReference type="ARBA" id="ARBA00023136"/>
    </source>
</evidence>
<dbReference type="SMART" id="SM00382">
    <property type="entry name" value="AAA"/>
    <property type="match status" value="2"/>
</dbReference>
<dbReference type="GO" id="GO:0043190">
    <property type="term" value="C:ATP-binding cassette (ABC) transporter complex"/>
    <property type="evidence" value="ECO:0007669"/>
    <property type="project" value="TreeGrafter"/>
</dbReference>
<keyword evidence="5" id="KW-0547">Nucleotide-binding</keyword>
<dbReference type="PANTHER" id="PTHR43553:SF27">
    <property type="entry name" value="ENERGY-COUPLING FACTOR TRANSPORTER ATP-BINDING PROTEIN ECFA2"/>
    <property type="match status" value="1"/>
</dbReference>
<dbReference type="SUPFAM" id="SSF52540">
    <property type="entry name" value="P-loop containing nucleoside triphosphate hydrolases"/>
    <property type="match status" value="2"/>
</dbReference>
<dbReference type="PROSITE" id="PS50893">
    <property type="entry name" value="ABC_TRANSPORTER_2"/>
    <property type="match status" value="2"/>
</dbReference>
<sequence length="456" mass="51796">MTKINLSDLSFFYQRQKKIVHNLNLQLPIGALSLLIGPTGCGKSTLLKIIAGIYPKYGGKMTGKIERHNLTYAMMFQNPSEQFTMATPRQEIIFALENLQLNHDEYERRLKDAVVFTQISKLLDQKITTLSGGEKQRVALAVLIAMNVDLFLLDEPFASVDPEARSFLIKKLAQLRDQGKTIIITDHVFNDYGPVCDQVFEFQGPTIVKLNQAQKAALFKPKRVTLHFPLPSEKETAVFNLNQTKIAQQRTLLAQDQLKIYQGKSTLITGVNGIGKTSFFKALTKMLPYTGHITFNDQEVSGWKAQRYLTHVAQIFQSASDQFLAVTVQDELNLSKKDRNHYFTDEKIKQALEQLDLTDHLHQVVYSLSGGQQKKLQILLMLMTKHEILLIDEPLAGLDANSVKQVLALMQESQQALQQTFLIISHQIAELSDFCDYHLQFAQRKLQYVSEVQHES</sequence>
<dbReference type="GO" id="GO:0042626">
    <property type="term" value="F:ATPase-coupled transmembrane transporter activity"/>
    <property type="evidence" value="ECO:0007669"/>
    <property type="project" value="TreeGrafter"/>
</dbReference>
<dbReference type="EMBL" id="RXIA01000009">
    <property type="protein sequence ID" value="RVU71083.1"/>
    <property type="molecule type" value="Genomic_DNA"/>
</dbReference>
<evidence type="ECO:0000256" key="1">
    <source>
        <dbReference type="ARBA" id="ARBA00004202"/>
    </source>
</evidence>
<dbReference type="InterPro" id="IPR015856">
    <property type="entry name" value="ABC_transpr_CbiO/EcfA_su"/>
</dbReference>
<comment type="subcellular location">
    <subcellularLocation>
        <location evidence="1">Cell membrane</location>
        <topology evidence="1">Peripheral membrane protein</topology>
    </subcellularLocation>
</comment>
<keyword evidence="6 10" id="KW-0067">ATP-binding</keyword>
<keyword evidence="7" id="KW-1278">Translocase</keyword>
<dbReference type="Gene3D" id="3.40.50.300">
    <property type="entry name" value="P-loop containing nucleotide triphosphate hydrolases"/>
    <property type="match status" value="2"/>
</dbReference>
<dbReference type="PROSITE" id="PS00211">
    <property type="entry name" value="ABC_TRANSPORTER_1"/>
    <property type="match status" value="2"/>
</dbReference>
<comment type="caution">
    <text evidence="10">The sequence shown here is derived from an EMBL/GenBank/DDBJ whole genome shotgun (WGS) entry which is preliminary data.</text>
</comment>
<evidence type="ECO:0000259" key="9">
    <source>
        <dbReference type="PROSITE" id="PS50893"/>
    </source>
</evidence>
<evidence type="ECO:0000313" key="10">
    <source>
        <dbReference type="EMBL" id="RVU71083.1"/>
    </source>
</evidence>
<dbReference type="InterPro" id="IPR050095">
    <property type="entry name" value="ECF_ABC_transporter_ATP-bd"/>
</dbReference>